<comment type="caution">
    <text evidence="1">The sequence shown here is derived from an EMBL/GenBank/DDBJ whole genome shotgun (WGS) entry which is preliminary data.</text>
</comment>
<gene>
    <name evidence="1" type="ORF">RPERSI_LOCUS31761</name>
</gene>
<organism evidence="1 2">
    <name type="scientific">Racocetra persica</name>
    <dbReference type="NCBI Taxonomy" id="160502"/>
    <lineage>
        <taxon>Eukaryota</taxon>
        <taxon>Fungi</taxon>
        <taxon>Fungi incertae sedis</taxon>
        <taxon>Mucoromycota</taxon>
        <taxon>Glomeromycotina</taxon>
        <taxon>Glomeromycetes</taxon>
        <taxon>Diversisporales</taxon>
        <taxon>Gigasporaceae</taxon>
        <taxon>Racocetra</taxon>
    </lineage>
</organism>
<name>A0ACA9SIW3_9GLOM</name>
<protein>
    <submittedName>
        <fullName evidence="1">806_t:CDS:1</fullName>
    </submittedName>
</protein>
<accession>A0ACA9SIW3</accession>
<feature type="non-terminal residue" evidence="1">
    <location>
        <position position="1"/>
    </location>
</feature>
<feature type="non-terminal residue" evidence="1">
    <location>
        <position position="40"/>
    </location>
</feature>
<dbReference type="Proteomes" id="UP000789920">
    <property type="component" value="Unassembled WGS sequence"/>
</dbReference>
<reference evidence="1" key="1">
    <citation type="submission" date="2021-06" db="EMBL/GenBank/DDBJ databases">
        <authorList>
            <person name="Kallberg Y."/>
            <person name="Tangrot J."/>
            <person name="Rosling A."/>
        </authorList>
    </citation>
    <scope>NUCLEOTIDE SEQUENCE</scope>
    <source>
        <strain evidence="1">MA461A</strain>
    </source>
</reference>
<dbReference type="EMBL" id="CAJVQC010129378">
    <property type="protein sequence ID" value="CAG8841181.1"/>
    <property type="molecule type" value="Genomic_DNA"/>
</dbReference>
<proteinExistence type="predicted"/>
<evidence type="ECO:0000313" key="1">
    <source>
        <dbReference type="EMBL" id="CAG8841181.1"/>
    </source>
</evidence>
<keyword evidence="2" id="KW-1185">Reference proteome</keyword>
<sequence length="40" mass="4698">IKITKGEEEAKSVFDYRFAQAIIKSTNYKDKCVVVIEYRN</sequence>
<evidence type="ECO:0000313" key="2">
    <source>
        <dbReference type="Proteomes" id="UP000789920"/>
    </source>
</evidence>